<keyword evidence="8" id="KW-1185">Reference proteome</keyword>
<dbReference type="InterPro" id="IPR036922">
    <property type="entry name" value="Rieske_2Fe-2S_sf"/>
</dbReference>
<dbReference type="AlphaFoldDB" id="A0A6J5EJB4"/>
<dbReference type="InterPro" id="IPR044043">
    <property type="entry name" value="VanA_C_cat"/>
</dbReference>
<feature type="domain" description="Rieske" evidence="6">
    <location>
        <begin position="11"/>
        <end position="114"/>
    </location>
</feature>
<evidence type="ECO:0000256" key="4">
    <source>
        <dbReference type="ARBA" id="ARBA00023004"/>
    </source>
</evidence>
<dbReference type="InterPro" id="IPR017941">
    <property type="entry name" value="Rieske_2Fe-2S"/>
</dbReference>
<dbReference type="CDD" id="cd03469">
    <property type="entry name" value="Rieske_RO_Alpha_N"/>
    <property type="match status" value="1"/>
</dbReference>
<dbReference type="PANTHER" id="PTHR21266">
    <property type="entry name" value="IRON-SULFUR DOMAIN CONTAINING PROTEIN"/>
    <property type="match status" value="1"/>
</dbReference>
<accession>A0A6J5EJB4</accession>
<evidence type="ECO:0000313" key="8">
    <source>
        <dbReference type="Proteomes" id="UP000494329"/>
    </source>
</evidence>
<dbReference type="GO" id="GO:0051537">
    <property type="term" value="F:2 iron, 2 sulfur cluster binding"/>
    <property type="evidence" value="ECO:0007669"/>
    <property type="project" value="UniProtKB-KW"/>
</dbReference>
<reference evidence="7 8" key="1">
    <citation type="submission" date="2020-04" db="EMBL/GenBank/DDBJ databases">
        <authorList>
            <person name="De Canck E."/>
        </authorList>
    </citation>
    <scope>NUCLEOTIDE SEQUENCE [LARGE SCALE GENOMIC DNA]</scope>
    <source>
        <strain evidence="7 8">LMG 29739</strain>
    </source>
</reference>
<keyword evidence="2" id="KW-0479">Metal-binding</keyword>
<gene>
    <name evidence="7" type="ORF">LMG29739_04882</name>
</gene>
<dbReference type="SUPFAM" id="SSF55961">
    <property type="entry name" value="Bet v1-like"/>
    <property type="match status" value="1"/>
</dbReference>
<dbReference type="Gene3D" id="2.102.10.10">
    <property type="entry name" value="Rieske [2Fe-2S] iron-sulphur domain"/>
    <property type="match status" value="1"/>
</dbReference>
<dbReference type="SUPFAM" id="SSF50022">
    <property type="entry name" value="ISP domain"/>
    <property type="match status" value="1"/>
</dbReference>
<dbReference type="PROSITE" id="PS00570">
    <property type="entry name" value="RING_HYDROXYL_ALPHA"/>
    <property type="match status" value="1"/>
</dbReference>
<keyword evidence="5" id="KW-0411">Iron-sulfur</keyword>
<proteinExistence type="predicted"/>
<dbReference type="GO" id="GO:0016491">
    <property type="term" value="F:oxidoreductase activity"/>
    <property type="evidence" value="ECO:0007669"/>
    <property type="project" value="UniProtKB-KW"/>
</dbReference>
<evidence type="ECO:0000256" key="2">
    <source>
        <dbReference type="ARBA" id="ARBA00022723"/>
    </source>
</evidence>
<evidence type="ECO:0000256" key="1">
    <source>
        <dbReference type="ARBA" id="ARBA00022714"/>
    </source>
</evidence>
<dbReference type="Pfam" id="PF00355">
    <property type="entry name" value="Rieske"/>
    <property type="match status" value="1"/>
</dbReference>
<sequence length="330" mass="36531">MPPTSLGSEWLPVCNSAEIGRSCAQGFVIAGESIVAWRDAAGRMHVWRDYCAHRGARLSLGTVKAAELECPYHGWRYDANGRCVHIPAHPSQTPPARACATRFLSEEKYGVVWMCFGEPARPIDYFPQYHLAGARCINLAPQTIHSSGPRVIENFLDLAHFPFVHTGILGEPTHTEVADYEVDESELGLEARGCKFWQPNGIPGQAGANMEYAYCVKRALIATLSKKAQDNFGALHIMIVVSPVSPTQSRAWLVSAHEDETTHTDKQLYDFNMEILMQDTPIVESQQPKYLPLDPAAELHQRCDRMSVAYRRWLAAQGFAYGTSLGEGGG</sequence>
<organism evidence="7 8">
    <name type="scientific">Paraburkholderia solisilvae</name>
    <dbReference type="NCBI Taxonomy" id="624376"/>
    <lineage>
        <taxon>Bacteria</taxon>
        <taxon>Pseudomonadati</taxon>
        <taxon>Pseudomonadota</taxon>
        <taxon>Betaproteobacteria</taxon>
        <taxon>Burkholderiales</taxon>
        <taxon>Burkholderiaceae</taxon>
        <taxon>Paraburkholderia</taxon>
    </lineage>
</organism>
<dbReference type="PANTHER" id="PTHR21266:SF57">
    <property type="entry name" value="3-CHLOROBENZOATE-3,4-DIOXYGENASE"/>
    <property type="match status" value="1"/>
</dbReference>
<dbReference type="EMBL" id="CADIKF010000047">
    <property type="protein sequence ID" value="CAB3766650.1"/>
    <property type="molecule type" value="Genomic_DNA"/>
</dbReference>
<dbReference type="Pfam" id="PF19112">
    <property type="entry name" value="VanA_C"/>
    <property type="match status" value="1"/>
</dbReference>
<evidence type="ECO:0000259" key="6">
    <source>
        <dbReference type="PROSITE" id="PS51296"/>
    </source>
</evidence>
<dbReference type="InterPro" id="IPR015881">
    <property type="entry name" value="ARHD_Rieske_2Fe_2S"/>
</dbReference>
<dbReference type="PROSITE" id="PS51296">
    <property type="entry name" value="RIESKE"/>
    <property type="match status" value="1"/>
</dbReference>
<keyword evidence="3" id="KW-0560">Oxidoreductase</keyword>
<dbReference type="Gene3D" id="3.90.380.10">
    <property type="entry name" value="Naphthalene 1,2-dioxygenase Alpha Subunit, Chain A, domain 1"/>
    <property type="match status" value="1"/>
</dbReference>
<dbReference type="GO" id="GO:0005506">
    <property type="term" value="F:iron ion binding"/>
    <property type="evidence" value="ECO:0007669"/>
    <property type="project" value="InterPro"/>
</dbReference>
<protein>
    <recommendedName>
        <fullName evidence="6">Rieske domain-containing protein</fullName>
    </recommendedName>
</protein>
<evidence type="ECO:0000256" key="5">
    <source>
        <dbReference type="ARBA" id="ARBA00023014"/>
    </source>
</evidence>
<dbReference type="RefSeq" id="WP_175114027.1">
    <property type="nucleotide sequence ID" value="NZ_CADIKF010000047.1"/>
</dbReference>
<evidence type="ECO:0000256" key="3">
    <source>
        <dbReference type="ARBA" id="ARBA00023002"/>
    </source>
</evidence>
<dbReference type="InterPro" id="IPR050584">
    <property type="entry name" value="Cholesterol_7-desaturase"/>
</dbReference>
<evidence type="ECO:0000313" key="7">
    <source>
        <dbReference type="EMBL" id="CAB3766650.1"/>
    </source>
</evidence>
<keyword evidence="4" id="KW-0408">Iron</keyword>
<keyword evidence="1" id="KW-0001">2Fe-2S</keyword>
<name>A0A6J5EJB4_9BURK</name>
<dbReference type="Proteomes" id="UP000494329">
    <property type="component" value="Unassembled WGS sequence"/>
</dbReference>